<accession>A0A7Z0QRE5</accession>
<proteinExistence type="predicted"/>
<evidence type="ECO:0000313" key="1">
    <source>
        <dbReference type="EMBL" id="NYZ63461.1"/>
    </source>
</evidence>
<reference evidence="1 2" key="1">
    <citation type="submission" date="2020-07" db="EMBL/GenBank/DDBJ databases">
        <title>isolation of Luteimonas sp. SJ-16.</title>
        <authorList>
            <person name="Huang X.-X."/>
            <person name="Xu L."/>
            <person name="Sun J.-Q."/>
        </authorList>
    </citation>
    <scope>NUCLEOTIDE SEQUENCE [LARGE SCALE GENOMIC DNA]</scope>
    <source>
        <strain evidence="1 2">SJ-16</strain>
    </source>
</reference>
<evidence type="ECO:0000313" key="2">
    <source>
        <dbReference type="Proteomes" id="UP000589896"/>
    </source>
</evidence>
<organism evidence="1 2">
    <name type="scientific">Luteimonas deserti</name>
    <dbReference type="NCBI Taxonomy" id="2752306"/>
    <lineage>
        <taxon>Bacteria</taxon>
        <taxon>Pseudomonadati</taxon>
        <taxon>Pseudomonadota</taxon>
        <taxon>Gammaproteobacteria</taxon>
        <taxon>Lysobacterales</taxon>
        <taxon>Lysobacteraceae</taxon>
        <taxon>Luteimonas</taxon>
    </lineage>
</organism>
<dbReference type="EMBL" id="JACCJZ010000019">
    <property type="protein sequence ID" value="NYZ63461.1"/>
    <property type="molecule type" value="Genomic_DNA"/>
</dbReference>
<name>A0A7Z0QRE5_9GAMM</name>
<comment type="caution">
    <text evidence="1">The sequence shown here is derived from an EMBL/GenBank/DDBJ whole genome shotgun (WGS) entry which is preliminary data.</text>
</comment>
<protein>
    <submittedName>
        <fullName evidence="1">Uncharacterized protein</fullName>
    </submittedName>
</protein>
<sequence length="50" mass="5321">MPVAAVEHQQRHGSGVADPVVRLQRITLAREHGIERRASSDEADTCAAGA</sequence>
<dbReference type="Proteomes" id="UP000589896">
    <property type="component" value="Unassembled WGS sequence"/>
</dbReference>
<keyword evidence="2" id="KW-1185">Reference proteome</keyword>
<gene>
    <name evidence="1" type="ORF">H0E82_11940</name>
</gene>
<dbReference type="AlphaFoldDB" id="A0A7Z0QRE5"/>